<feature type="signal peptide" evidence="2">
    <location>
        <begin position="1"/>
        <end position="25"/>
    </location>
</feature>
<feature type="chain" id="PRO_5046278916" description="Phosphate-selective porin O and P" evidence="2">
    <location>
        <begin position="26"/>
        <end position="435"/>
    </location>
</feature>
<dbReference type="EMBL" id="JBGUAW010000006">
    <property type="protein sequence ID" value="MFA9461025.1"/>
    <property type="molecule type" value="Genomic_DNA"/>
</dbReference>
<dbReference type="Proteomes" id="UP001575181">
    <property type="component" value="Unassembled WGS sequence"/>
</dbReference>
<keyword evidence="4" id="KW-1185">Reference proteome</keyword>
<evidence type="ECO:0000256" key="1">
    <source>
        <dbReference type="SAM" id="MobiDB-lite"/>
    </source>
</evidence>
<gene>
    <name evidence="3" type="ORF">ACERLL_09340</name>
</gene>
<dbReference type="SUPFAM" id="SSF56935">
    <property type="entry name" value="Porins"/>
    <property type="match status" value="1"/>
</dbReference>
<feature type="compositionally biased region" description="Basic and acidic residues" evidence="1">
    <location>
        <begin position="29"/>
        <end position="41"/>
    </location>
</feature>
<evidence type="ECO:0000256" key="2">
    <source>
        <dbReference type="SAM" id="SignalP"/>
    </source>
</evidence>
<evidence type="ECO:0008006" key="5">
    <source>
        <dbReference type="Google" id="ProtNLM"/>
    </source>
</evidence>
<name>A0ABV4TWU9_9GAMM</name>
<evidence type="ECO:0000313" key="4">
    <source>
        <dbReference type="Proteomes" id="UP001575181"/>
    </source>
</evidence>
<accession>A0ABV4TWU9</accession>
<comment type="caution">
    <text evidence="3">The sequence shown here is derived from an EMBL/GenBank/DDBJ whole genome shotgun (WGS) entry which is preliminary data.</text>
</comment>
<protein>
    <recommendedName>
        <fullName evidence="5">Phosphate-selective porin O and P</fullName>
    </recommendedName>
</protein>
<keyword evidence="2" id="KW-0732">Signal</keyword>
<dbReference type="CDD" id="cd14686">
    <property type="entry name" value="bZIP"/>
    <property type="match status" value="1"/>
</dbReference>
<sequence>MRAASWTLFLAGGLVLPLLSGPAPAQTEGKGRSAEGEHRKEDLAEELESQERRMEELRAELESLESMVPGTNGAEADMPEEPPIRIGGALRLNYSWLGYAPGSRERGGDLGLELFRLNVDGTKNGVEFSAEYRWYPYLDAVHHGWAGFPMGEAGTVRAGIMRVPFGLLPYAAHNYWFGVPYFMGFADDYDAGVQYLHKRGPLDVRAAFFKNAELGNPANLERYSIDVVQVPRTPANNAKGDLNRESNQANVRLAYTLGAQTACSTELGISGQAGALYNADTGKSGERWAAAGHLDLRCGRWNLQLEGFRYAFSPENPAGIGDETITVGGLASSYPLATRGTVGVLNVAYNVPVQWGRIDLLTCYNDFSILAKDADGFRDSKLNTTGCAVGSGPLFVYLDLIQAQNMVFFGGDGSLGAGGSRGWDTRLNLNLGYYF</sequence>
<organism evidence="3 4">
    <name type="scientific">Thiohalorhabdus methylotrophus</name>
    <dbReference type="NCBI Taxonomy" id="3242694"/>
    <lineage>
        <taxon>Bacteria</taxon>
        <taxon>Pseudomonadati</taxon>
        <taxon>Pseudomonadota</taxon>
        <taxon>Gammaproteobacteria</taxon>
        <taxon>Thiohalorhabdales</taxon>
        <taxon>Thiohalorhabdaceae</taxon>
        <taxon>Thiohalorhabdus</taxon>
    </lineage>
</organism>
<dbReference type="RefSeq" id="WP_373655813.1">
    <property type="nucleotide sequence ID" value="NZ_JBGUAW010000006.1"/>
</dbReference>
<proteinExistence type="predicted"/>
<reference evidence="3 4" key="1">
    <citation type="submission" date="2024-08" db="EMBL/GenBank/DDBJ databases">
        <title>Whole-genome sequencing of halo(alkali)philic microorganisms from hypersaline lakes.</title>
        <authorList>
            <person name="Sorokin D.Y."/>
            <person name="Merkel A.Y."/>
            <person name="Messina E."/>
            <person name="Yakimov M."/>
        </authorList>
    </citation>
    <scope>NUCLEOTIDE SEQUENCE [LARGE SCALE GENOMIC DNA]</scope>
    <source>
        <strain evidence="3 4">Cl-TMA</strain>
    </source>
</reference>
<feature type="region of interest" description="Disordered" evidence="1">
    <location>
        <begin position="20"/>
        <end position="41"/>
    </location>
</feature>
<evidence type="ECO:0000313" key="3">
    <source>
        <dbReference type="EMBL" id="MFA9461025.1"/>
    </source>
</evidence>